<keyword evidence="4" id="KW-1185">Reference proteome</keyword>
<feature type="region of interest" description="Disordered" evidence="1">
    <location>
        <begin position="46"/>
        <end position="76"/>
    </location>
</feature>
<comment type="caution">
    <text evidence="3">The sequence shown here is derived from an EMBL/GenBank/DDBJ whole genome shotgun (WGS) entry which is preliminary data.</text>
</comment>
<dbReference type="Proteomes" id="UP000241769">
    <property type="component" value="Unassembled WGS sequence"/>
</dbReference>
<evidence type="ECO:0000256" key="2">
    <source>
        <dbReference type="SAM" id="Phobius"/>
    </source>
</evidence>
<dbReference type="AlphaFoldDB" id="A0A2P6MY65"/>
<evidence type="ECO:0000256" key="1">
    <source>
        <dbReference type="SAM" id="MobiDB-lite"/>
    </source>
</evidence>
<name>A0A2P6MY65_9EUKA</name>
<proteinExistence type="predicted"/>
<dbReference type="EMBL" id="MDYQ01000309">
    <property type="protein sequence ID" value="PRP76654.1"/>
    <property type="molecule type" value="Genomic_DNA"/>
</dbReference>
<keyword evidence="2" id="KW-1133">Transmembrane helix</keyword>
<protein>
    <submittedName>
        <fullName evidence="3">Uncharacterized protein</fullName>
    </submittedName>
</protein>
<evidence type="ECO:0000313" key="3">
    <source>
        <dbReference type="EMBL" id="PRP76654.1"/>
    </source>
</evidence>
<keyword evidence="2" id="KW-0812">Transmembrane</keyword>
<sequence length="76" mass="8765">YGDLSLWKTNFLWTPFLRGFHLIYLIVIVSVLPHMRNVNVVSETPATGGEYSQLREEEEVGDSTTYGTNNEERYPL</sequence>
<evidence type="ECO:0000313" key="4">
    <source>
        <dbReference type="Proteomes" id="UP000241769"/>
    </source>
</evidence>
<feature type="non-terminal residue" evidence="3">
    <location>
        <position position="1"/>
    </location>
</feature>
<gene>
    <name evidence="3" type="ORF">PROFUN_14890</name>
</gene>
<accession>A0A2P6MY65</accession>
<keyword evidence="2" id="KW-0472">Membrane</keyword>
<dbReference type="InParanoid" id="A0A2P6MY65"/>
<organism evidence="3 4">
    <name type="scientific">Planoprotostelium fungivorum</name>
    <dbReference type="NCBI Taxonomy" id="1890364"/>
    <lineage>
        <taxon>Eukaryota</taxon>
        <taxon>Amoebozoa</taxon>
        <taxon>Evosea</taxon>
        <taxon>Variosea</taxon>
        <taxon>Cavosteliida</taxon>
        <taxon>Cavosteliaceae</taxon>
        <taxon>Planoprotostelium</taxon>
    </lineage>
</organism>
<reference evidence="3 4" key="1">
    <citation type="journal article" date="2018" name="Genome Biol. Evol.">
        <title>Multiple Roots of Fruiting Body Formation in Amoebozoa.</title>
        <authorList>
            <person name="Hillmann F."/>
            <person name="Forbes G."/>
            <person name="Novohradska S."/>
            <person name="Ferling I."/>
            <person name="Riege K."/>
            <person name="Groth M."/>
            <person name="Westermann M."/>
            <person name="Marz M."/>
            <person name="Spaller T."/>
            <person name="Winckler T."/>
            <person name="Schaap P."/>
            <person name="Glockner G."/>
        </authorList>
    </citation>
    <scope>NUCLEOTIDE SEQUENCE [LARGE SCALE GENOMIC DNA]</scope>
    <source>
        <strain evidence="3 4">Jena</strain>
    </source>
</reference>
<feature type="transmembrane region" description="Helical" evidence="2">
    <location>
        <begin position="12"/>
        <end position="32"/>
    </location>
</feature>